<evidence type="ECO:0000313" key="2">
    <source>
        <dbReference type="Proteomes" id="UP001075354"/>
    </source>
</evidence>
<accession>A0AAV7X6R4</accession>
<proteinExistence type="predicted"/>
<dbReference type="AlphaFoldDB" id="A0AAV7X6R4"/>
<evidence type="ECO:0000313" key="1">
    <source>
        <dbReference type="EMBL" id="KAJ1520382.1"/>
    </source>
</evidence>
<reference evidence="1" key="1">
    <citation type="submission" date="2022-12" db="EMBL/GenBank/DDBJ databases">
        <title>Chromosome-level genome assembly of the bean flower thrips Megalurothrips usitatus.</title>
        <authorList>
            <person name="Ma L."/>
            <person name="Liu Q."/>
            <person name="Li H."/>
            <person name="Cai W."/>
        </authorList>
    </citation>
    <scope>NUCLEOTIDE SEQUENCE</scope>
    <source>
        <strain evidence="1">Cailab_2022a</strain>
    </source>
</reference>
<comment type="caution">
    <text evidence="1">The sequence shown here is derived from an EMBL/GenBank/DDBJ whole genome shotgun (WGS) entry which is preliminary data.</text>
</comment>
<name>A0AAV7X6R4_9NEOP</name>
<keyword evidence="2" id="KW-1185">Reference proteome</keyword>
<dbReference type="Proteomes" id="UP001075354">
    <property type="component" value="Chromosome 14"/>
</dbReference>
<gene>
    <name evidence="1" type="ORF">ONE63_003517</name>
</gene>
<dbReference type="EMBL" id="JAPTSV010000014">
    <property type="protein sequence ID" value="KAJ1520382.1"/>
    <property type="molecule type" value="Genomic_DNA"/>
</dbReference>
<protein>
    <submittedName>
        <fullName evidence="1">Uncharacterized protein</fullName>
    </submittedName>
</protein>
<sequence>MADAADDSVSRRLRNWGLPHLIPVFLEKSVTEAAFKRLNEGHISHLLKGFGDQVVFEYHYKQFLNGVEIWVLPVDTNLNEDASSSHISHSPLSHISAIAPGSSAASCSSSVPSVSSVASCSSSVPSVSSRASSPSISSTPSYCLCYQWGLARQQWMFSYGCNVLQLKRRLREREIRKVCDIIVNEFLKDKPDEKILPSQLENWAEKFFLVFPLTPKALFYSTRINNRAYTLNSSGSLRSAYYGYRREIKLMRDEFVDENDDDDFDDQDELPAANDVKEAIEWLTDHFEPMDQVLEKWAKTHGYRKLLLNTTLKDLSSYLDKFKILRQPFGYLLVQSDFAVSYPESVAALASKLDDFVTLVFDRLKKVRPCPRFLKAVINQEEANVMTGGKLNSIRILLSLSYLLPTVTVSKKKVGKITAEIPGWRSTKHEVQNGFITLIDDVSKLQETVSRRDLRFASLNLTRQLFVIWVGNESQIATSYVSVNDFLYQFSEPLDS</sequence>
<organism evidence="1 2">
    <name type="scientific">Megalurothrips usitatus</name>
    <name type="common">bean blossom thrips</name>
    <dbReference type="NCBI Taxonomy" id="439358"/>
    <lineage>
        <taxon>Eukaryota</taxon>
        <taxon>Metazoa</taxon>
        <taxon>Ecdysozoa</taxon>
        <taxon>Arthropoda</taxon>
        <taxon>Hexapoda</taxon>
        <taxon>Insecta</taxon>
        <taxon>Pterygota</taxon>
        <taxon>Neoptera</taxon>
        <taxon>Paraneoptera</taxon>
        <taxon>Thysanoptera</taxon>
        <taxon>Terebrantia</taxon>
        <taxon>Thripoidea</taxon>
        <taxon>Thripidae</taxon>
        <taxon>Megalurothrips</taxon>
    </lineage>
</organism>